<evidence type="ECO:0000259" key="10">
    <source>
        <dbReference type="PROSITE" id="PS50808"/>
    </source>
</evidence>
<sequence>MNQSLTKNDILRLIKQRDKSIVFRKPKKSSKSSPVWEHFCIIVVNDIEQGFVCCDHCKELLVYRQRDGTTSMAKHKRSCHASLTSSSSCSDGQLSVTQYFTSSKSSNVPKGIKDKIKLACTEFTALDCRAFELVTGEGFLKMAQSIFDAGRYFSHLSNINVKELIPSPITISRNIDRLYEEKKVDLLNLCSSMTSYCIICDFWTEKFTGLSYCGLALRHVTKDFKLLNFILGCFLFDSESQSASNIRAFVDSQLLSFGLVLNSNIFVVTDNENKMRAAFKERCIRVGCSIHFVNKQLEHSFTSLEIDKQPVKCDKAQHLFGNAKRIVTHVRRSHRQIKLERKLQLYSDTRFNGAFYMLEVFFDVYDELAGVINKNLIDSLGAIDKDLLEKLCVFLKLFDQAIIQLSDEDKPTIHQVIPIRQLLINHCEIKYDDSDGLKEVKHFLGERIKSIWILQDQHYISTLLHPSLKHFHIAPHEKSKAIKLTKQELLKRTSIPVVVAATDSKTETSTTSSTFNTSIPVPSNDLLGRCFDQPQPVVKLANELDNYIALETQLHETDDVLFFWRANAKKFPVLSSIVRDIFSIPASNTSVERLFSSTKNTVTDRRTSLAAEKVNKLLFLQKNLFSLAQINEETQMQKQEQSKRRLSTVDDEQMLVFKNRENSTSTTSIKKIKKTDSYDFSSDDNEDIINNIIE</sequence>
<dbReference type="InterPro" id="IPR003656">
    <property type="entry name" value="Znf_BED"/>
</dbReference>
<dbReference type="EMBL" id="CAJNOT010003949">
    <property type="protein sequence ID" value="CAF1407956.1"/>
    <property type="molecule type" value="Genomic_DNA"/>
</dbReference>
<evidence type="ECO:0000256" key="5">
    <source>
        <dbReference type="ARBA" id="ARBA00023015"/>
    </source>
</evidence>
<evidence type="ECO:0000256" key="1">
    <source>
        <dbReference type="ARBA" id="ARBA00004123"/>
    </source>
</evidence>
<feature type="domain" description="BED-type" evidence="10">
    <location>
        <begin position="30"/>
        <end position="87"/>
    </location>
</feature>
<reference evidence="11" key="1">
    <citation type="submission" date="2021-02" db="EMBL/GenBank/DDBJ databases">
        <authorList>
            <person name="Nowell W R."/>
        </authorList>
    </citation>
    <scope>NUCLEOTIDE SEQUENCE</scope>
</reference>
<evidence type="ECO:0000313" key="12">
    <source>
        <dbReference type="Proteomes" id="UP000663864"/>
    </source>
</evidence>
<evidence type="ECO:0000256" key="8">
    <source>
        <dbReference type="ARBA" id="ARBA00023242"/>
    </source>
</evidence>
<dbReference type="PANTHER" id="PTHR46481">
    <property type="entry name" value="ZINC FINGER BED DOMAIN-CONTAINING PROTEIN 4"/>
    <property type="match status" value="1"/>
</dbReference>
<protein>
    <recommendedName>
        <fullName evidence="10">BED-type domain-containing protein</fullName>
    </recommendedName>
</protein>
<dbReference type="Gene3D" id="1.10.10.1070">
    <property type="entry name" value="Zinc finger, BED domain-containing"/>
    <property type="match status" value="1"/>
</dbReference>
<dbReference type="SUPFAM" id="SSF53098">
    <property type="entry name" value="Ribonuclease H-like"/>
    <property type="match status" value="1"/>
</dbReference>
<dbReference type="PANTHER" id="PTHR46481:SF10">
    <property type="entry name" value="ZINC FINGER BED DOMAIN-CONTAINING PROTEIN 39"/>
    <property type="match status" value="1"/>
</dbReference>
<keyword evidence="8" id="KW-0539">Nucleus</keyword>
<dbReference type="Pfam" id="PF10683">
    <property type="entry name" value="DBD_Tnp_Hermes"/>
    <property type="match status" value="1"/>
</dbReference>
<comment type="caution">
    <text evidence="11">The sequence shown here is derived from an EMBL/GenBank/DDBJ whole genome shotgun (WGS) entry which is preliminary data.</text>
</comment>
<dbReference type="InterPro" id="IPR052035">
    <property type="entry name" value="ZnF_BED_domain_contain"/>
</dbReference>
<dbReference type="GO" id="GO:0008270">
    <property type="term" value="F:zinc ion binding"/>
    <property type="evidence" value="ECO:0007669"/>
    <property type="project" value="UniProtKB-KW"/>
</dbReference>
<dbReference type="PROSITE" id="PS50808">
    <property type="entry name" value="ZF_BED"/>
    <property type="match status" value="1"/>
</dbReference>
<dbReference type="GO" id="GO:0003677">
    <property type="term" value="F:DNA binding"/>
    <property type="evidence" value="ECO:0007669"/>
    <property type="project" value="UniProtKB-KW"/>
</dbReference>
<evidence type="ECO:0000256" key="6">
    <source>
        <dbReference type="ARBA" id="ARBA00023125"/>
    </source>
</evidence>
<keyword evidence="3 9" id="KW-0863">Zinc-finger</keyword>
<evidence type="ECO:0000256" key="9">
    <source>
        <dbReference type="PROSITE-ProRule" id="PRU00027"/>
    </source>
</evidence>
<organism evidence="11 12">
    <name type="scientific">Rotaria sordida</name>
    <dbReference type="NCBI Taxonomy" id="392033"/>
    <lineage>
        <taxon>Eukaryota</taxon>
        <taxon>Metazoa</taxon>
        <taxon>Spiralia</taxon>
        <taxon>Gnathifera</taxon>
        <taxon>Rotifera</taxon>
        <taxon>Eurotatoria</taxon>
        <taxon>Bdelloidea</taxon>
        <taxon>Philodinida</taxon>
        <taxon>Philodinidae</taxon>
        <taxon>Rotaria</taxon>
    </lineage>
</organism>
<dbReference type="InterPro" id="IPR012337">
    <property type="entry name" value="RNaseH-like_sf"/>
</dbReference>
<dbReference type="GO" id="GO:0005634">
    <property type="term" value="C:nucleus"/>
    <property type="evidence" value="ECO:0007669"/>
    <property type="project" value="UniProtKB-SubCell"/>
</dbReference>
<dbReference type="SMART" id="SM00614">
    <property type="entry name" value="ZnF_BED"/>
    <property type="match status" value="1"/>
</dbReference>
<evidence type="ECO:0000313" key="11">
    <source>
        <dbReference type="EMBL" id="CAF1407956.1"/>
    </source>
</evidence>
<dbReference type="Proteomes" id="UP000663864">
    <property type="component" value="Unassembled WGS sequence"/>
</dbReference>
<keyword evidence="5" id="KW-0805">Transcription regulation</keyword>
<dbReference type="AlphaFoldDB" id="A0A815LKF9"/>
<keyword evidence="7" id="KW-0804">Transcription</keyword>
<keyword evidence="2" id="KW-0479">Metal-binding</keyword>
<evidence type="ECO:0000256" key="2">
    <source>
        <dbReference type="ARBA" id="ARBA00022723"/>
    </source>
</evidence>
<keyword evidence="4" id="KW-0862">Zinc</keyword>
<dbReference type="GO" id="GO:0046983">
    <property type="term" value="F:protein dimerization activity"/>
    <property type="evidence" value="ECO:0007669"/>
    <property type="project" value="InterPro"/>
</dbReference>
<evidence type="ECO:0000256" key="7">
    <source>
        <dbReference type="ARBA" id="ARBA00023163"/>
    </source>
</evidence>
<accession>A0A815LKF9</accession>
<comment type="subcellular location">
    <subcellularLocation>
        <location evidence="1">Nucleus</location>
    </subcellularLocation>
</comment>
<gene>
    <name evidence="11" type="ORF">ZHD862_LOCUS33413</name>
</gene>
<dbReference type="SUPFAM" id="SSF140996">
    <property type="entry name" value="Hermes dimerisation domain"/>
    <property type="match status" value="1"/>
</dbReference>
<dbReference type="Pfam" id="PF05699">
    <property type="entry name" value="Dimer_Tnp_hAT"/>
    <property type="match status" value="1"/>
</dbReference>
<dbReference type="InterPro" id="IPR008906">
    <property type="entry name" value="HATC_C_dom"/>
</dbReference>
<evidence type="ECO:0000256" key="3">
    <source>
        <dbReference type="ARBA" id="ARBA00022771"/>
    </source>
</evidence>
<keyword evidence="6" id="KW-0238">DNA-binding</keyword>
<proteinExistence type="predicted"/>
<name>A0A815LKF9_9BILA</name>
<dbReference type="InterPro" id="IPR018473">
    <property type="entry name" value="Hermes_transposase_DNA-db"/>
</dbReference>
<evidence type="ECO:0000256" key="4">
    <source>
        <dbReference type="ARBA" id="ARBA00022833"/>
    </source>
</evidence>